<dbReference type="AlphaFoldDB" id="A0A1I0X0Z3"/>
<dbReference type="GO" id="GO:0002953">
    <property type="term" value="F:5'-deoxynucleotidase activity"/>
    <property type="evidence" value="ECO:0007669"/>
    <property type="project" value="UniProtKB-EC"/>
</dbReference>
<organism evidence="9 10">
    <name type="scientific">Lentibacillus halodurans</name>
    <dbReference type="NCBI Taxonomy" id="237679"/>
    <lineage>
        <taxon>Bacteria</taxon>
        <taxon>Bacillati</taxon>
        <taxon>Bacillota</taxon>
        <taxon>Bacilli</taxon>
        <taxon>Bacillales</taxon>
        <taxon>Bacillaceae</taxon>
        <taxon>Lentibacillus</taxon>
    </lineage>
</organism>
<dbReference type="Proteomes" id="UP000198642">
    <property type="component" value="Unassembled WGS sequence"/>
</dbReference>
<dbReference type="PANTHER" id="PTHR11845:SF13">
    <property type="entry name" value="5'-DEOXYNUCLEOTIDASE HDDC2"/>
    <property type="match status" value="1"/>
</dbReference>
<dbReference type="Gene3D" id="1.10.3210.10">
    <property type="entry name" value="Hypothetical protein af1432"/>
    <property type="match status" value="1"/>
</dbReference>
<proteinExistence type="predicted"/>
<evidence type="ECO:0000313" key="9">
    <source>
        <dbReference type="EMBL" id="SFA94679.1"/>
    </source>
</evidence>
<sequence length="184" mass="21621">MEEYANIISFIQEIERLKDTERTAWTSERRRESTAEHSWRLAMFMMALEDYFQDINFNRVLKMALLHDLGEAYTGDVSAKVQVDHDNKLQTEKEAFIKITESLSESAQCRWMALWAEYNEGQTKEARMVKALDKIETIIQHNQGVNPSDFDYHFNLAYGKEHASFDPVIESIRELVDRDTRMNC</sequence>
<evidence type="ECO:0000256" key="7">
    <source>
        <dbReference type="ARBA" id="ARBA00022801"/>
    </source>
</evidence>
<dbReference type="RefSeq" id="WP_090235198.1">
    <property type="nucleotide sequence ID" value="NZ_FOJW01000004.1"/>
</dbReference>
<evidence type="ECO:0000313" key="10">
    <source>
        <dbReference type="Proteomes" id="UP000198642"/>
    </source>
</evidence>
<dbReference type="STRING" id="237679.SAMN04488072_10479"/>
<dbReference type="SMART" id="SM00471">
    <property type="entry name" value="HDc"/>
    <property type="match status" value="1"/>
</dbReference>
<gene>
    <name evidence="9" type="ORF">SAMN04488072_10479</name>
</gene>
<evidence type="ECO:0000256" key="1">
    <source>
        <dbReference type="ARBA" id="ARBA00001638"/>
    </source>
</evidence>
<evidence type="ECO:0000256" key="4">
    <source>
        <dbReference type="ARBA" id="ARBA00011738"/>
    </source>
</evidence>
<keyword evidence="7 9" id="KW-0378">Hydrolase</keyword>
<keyword evidence="6" id="KW-0479">Metal-binding</keyword>
<protein>
    <recommendedName>
        <fullName evidence="5">5'-deoxynucleotidase</fullName>
        <ecNumber evidence="5">3.1.3.89</ecNumber>
    </recommendedName>
</protein>
<dbReference type="PANTHER" id="PTHR11845">
    <property type="entry name" value="5'-DEOXYNUCLEOTIDASE HDDC2"/>
    <property type="match status" value="1"/>
</dbReference>
<dbReference type="InterPro" id="IPR006674">
    <property type="entry name" value="HD_domain"/>
</dbReference>
<dbReference type="Pfam" id="PF13023">
    <property type="entry name" value="HD_3"/>
    <property type="match status" value="1"/>
</dbReference>
<keyword evidence="10" id="KW-1185">Reference proteome</keyword>
<reference evidence="9 10" key="1">
    <citation type="submission" date="2016-10" db="EMBL/GenBank/DDBJ databases">
        <authorList>
            <person name="de Groot N.N."/>
        </authorList>
    </citation>
    <scope>NUCLEOTIDE SEQUENCE [LARGE SCALE GENOMIC DNA]</scope>
    <source>
        <strain evidence="9 10">CGMCC 1.3702</strain>
    </source>
</reference>
<name>A0A1I0X0Z3_9BACI</name>
<evidence type="ECO:0000256" key="3">
    <source>
        <dbReference type="ARBA" id="ARBA00001941"/>
    </source>
</evidence>
<dbReference type="InterPro" id="IPR039356">
    <property type="entry name" value="YfbR/HDDC2"/>
</dbReference>
<dbReference type="InterPro" id="IPR003607">
    <property type="entry name" value="HD/PDEase_dom"/>
</dbReference>
<dbReference type="SUPFAM" id="SSF109604">
    <property type="entry name" value="HD-domain/PDEase-like"/>
    <property type="match status" value="1"/>
</dbReference>
<evidence type="ECO:0000259" key="8">
    <source>
        <dbReference type="SMART" id="SM00471"/>
    </source>
</evidence>
<comment type="cofactor">
    <cofactor evidence="2">
        <name>Mn(2+)</name>
        <dbReference type="ChEBI" id="CHEBI:29035"/>
    </cofactor>
</comment>
<evidence type="ECO:0000256" key="6">
    <source>
        <dbReference type="ARBA" id="ARBA00022723"/>
    </source>
</evidence>
<accession>A0A1I0X0Z3</accession>
<dbReference type="EC" id="3.1.3.89" evidence="5"/>
<dbReference type="GO" id="GO:0046872">
    <property type="term" value="F:metal ion binding"/>
    <property type="evidence" value="ECO:0007669"/>
    <property type="project" value="UniProtKB-KW"/>
</dbReference>
<dbReference type="OrthoDB" id="9796032at2"/>
<dbReference type="EMBL" id="FOJW01000004">
    <property type="protein sequence ID" value="SFA94679.1"/>
    <property type="molecule type" value="Genomic_DNA"/>
</dbReference>
<comment type="cofactor">
    <cofactor evidence="3">
        <name>Co(2+)</name>
        <dbReference type="ChEBI" id="CHEBI:48828"/>
    </cofactor>
</comment>
<evidence type="ECO:0000256" key="2">
    <source>
        <dbReference type="ARBA" id="ARBA00001936"/>
    </source>
</evidence>
<dbReference type="GO" id="GO:0005737">
    <property type="term" value="C:cytoplasm"/>
    <property type="evidence" value="ECO:0007669"/>
    <property type="project" value="TreeGrafter"/>
</dbReference>
<comment type="subunit">
    <text evidence="4">Homodimer.</text>
</comment>
<evidence type="ECO:0000256" key="5">
    <source>
        <dbReference type="ARBA" id="ARBA00012964"/>
    </source>
</evidence>
<comment type="catalytic activity">
    <reaction evidence="1">
        <text>a 2'-deoxyribonucleoside 5'-phosphate + H2O = a 2'-deoxyribonucleoside + phosphate</text>
        <dbReference type="Rhea" id="RHEA:36167"/>
        <dbReference type="ChEBI" id="CHEBI:15377"/>
        <dbReference type="ChEBI" id="CHEBI:18274"/>
        <dbReference type="ChEBI" id="CHEBI:43474"/>
        <dbReference type="ChEBI" id="CHEBI:65317"/>
        <dbReference type="EC" id="3.1.3.89"/>
    </reaction>
</comment>
<feature type="domain" description="HD/PDEase" evidence="8">
    <location>
        <begin position="30"/>
        <end position="147"/>
    </location>
</feature>